<dbReference type="GO" id="GO:0003700">
    <property type="term" value="F:DNA-binding transcription factor activity"/>
    <property type="evidence" value="ECO:0007669"/>
    <property type="project" value="InterPro"/>
</dbReference>
<evidence type="ECO:0000259" key="2">
    <source>
        <dbReference type="PROSITE" id="PS50937"/>
    </source>
</evidence>
<sequence>MNAAVPRQAPEVEIPDDGLTIGEAAAVSGLTIDTLRYYEREGLTASPADRAPSGQRRYHARDLGWISGVVMLRGTGMPIRAIRAFTEICRTEGTEAARLAVLEQHRERVLDQLAETRGHLAAIERKIAYYRKGTTSR</sequence>
<dbReference type="Gene3D" id="1.10.1660.10">
    <property type="match status" value="1"/>
</dbReference>
<keyword evidence="1" id="KW-0238">DNA-binding</keyword>
<dbReference type="SMART" id="SM00422">
    <property type="entry name" value="HTH_MERR"/>
    <property type="match status" value="1"/>
</dbReference>
<dbReference type="InterPro" id="IPR009061">
    <property type="entry name" value="DNA-bd_dom_put_sf"/>
</dbReference>
<dbReference type="AlphaFoldDB" id="A0A6G9GSF1"/>
<gene>
    <name evidence="3" type="ORF">HA039_01355</name>
</gene>
<evidence type="ECO:0000313" key="4">
    <source>
        <dbReference type="Proteomes" id="UP000501179"/>
    </source>
</evidence>
<dbReference type="SUPFAM" id="SSF46955">
    <property type="entry name" value="Putative DNA-binding domain"/>
    <property type="match status" value="1"/>
</dbReference>
<dbReference type="EMBL" id="CP050177">
    <property type="protein sequence ID" value="QIQ01124.1"/>
    <property type="molecule type" value="Genomic_DNA"/>
</dbReference>
<dbReference type="InterPro" id="IPR047057">
    <property type="entry name" value="MerR_fam"/>
</dbReference>
<dbReference type="CDD" id="cd01109">
    <property type="entry name" value="HTH_YyaN"/>
    <property type="match status" value="1"/>
</dbReference>
<evidence type="ECO:0000313" key="3">
    <source>
        <dbReference type="EMBL" id="QIQ01124.1"/>
    </source>
</evidence>
<dbReference type="RefSeq" id="WP_167022512.1">
    <property type="nucleotide sequence ID" value="NZ_CP050177.1"/>
</dbReference>
<keyword evidence="4" id="KW-1185">Reference proteome</keyword>
<dbReference type="Pfam" id="PF13411">
    <property type="entry name" value="MerR_1"/>
    <property type="match status" value="1"/>
</dbReference>
<organism evidence="3 4">
    <name type="scientific">Streptomyces liangshanensis</name>
    <dbReference type="NCBI Taxonomy" id="2717324"/>
    <lineage>
        <taxon>Bacteria</taxon>
        <taxon>Bacillati</taxon>
        <taxon>Actinomycetota</taxon>
        <taxon>Actinomycetes</taxon>
        <taxon>Kitasatosporales</taxon>
        <taxon>Streptomycetaceae</taxon>
        <taxon>Streptomyces</taxon>
    </lineage>
</organism>
<proteinExistence type="predicted"/>
<feature type="domain" description="HTH merR-type" evidence="2">
    <location>
        <begin position="18"/>
        <end position="88"/>
    </location>
</feature>
<dbReference type="PROSITE" id="PS50937">
    <property type="entry name" value="HTH_MERR_2"/>
    <property type="match status" value="1"/>
</dbReference>
<dbReference type="Proteomes" id="UP000501179">
    <property type="component" value="Chromosome"/>
</dbReference>
<evidence type="ECO:0000256" key="1">
    <source>
        <dbReference type="ARBA" id="ARBA00023125"/>
    </source>
</evidence>
<accession>A0A6G9GSF1</accession>
<dbReference type="GO" id="GO:0003677">
    <property type="term" value="F:DNA binding"/>
    <property type="evidence" value="ECO:0007669"/>
    <property type="project" value="UniProtKB-KW"/>
</dbReference>
<name>A0A6G9GSF1_9ACTN</name>
<reference evidence="3 4" key="1">
    <citation type="submission" date="2020-03" db="EMBL/GenBank/DDBJ databases">
        <title>A novel species.</title>
        <authorList>
            <person name="Gao J."/>
        </authorList>
    </citation>
    <scope>NUCLEOTIDE SEQUENCE [LARGE SCALE GENOMIC DNA]</scope>
    <source>
        <strain evidence="3 4">QMT-12</strain>
    </source>
</reference>
<dbReference type="InterPro" id="IPR000551">
    <property type="entry name" value="MerR-type_HTH_dom"/>
</dbReference>
<protein>
    <submittedName>
        <fullName evidence="3">MerR family transcriptional regulator</fullName>
    </submittedName>
</protein>
<dbReference type="PANTHER" id="PTHR30204">
    <property type="entry name" value="REDOX-CYCLING DRUG-SENSING TRANSCRIPTIONAL ACTIVATOR SOXR"/>
    <property type="match status" value="1"/>
</dbReference>
<dbReference type="PANTHER" id="PTHR30204:SF98">
    <property type="entry name" value="HTH-TYPE TRANSCRIPTIONAL REGULATOR ADHR"/>
    <property type="match status" value="1"/>
</dbReference>
<dbReference type="KEGG" id="slia:HA039_01355"/>